<comment type="caution">
    <text evidence="1">The sequence shown here is derived from an EMBL/GenBank/DDBJ whole genome shotgun (WGS) entry which is preliminary data.</text>
</comment>
<organism evidence="1 2">
    <name type="scientific">Undibacterium hunanense</name>
    <dbReference type="NCBI Taxonomy" id="2762292"/>
    <lineage>
        <taxon>Bacteria</taxon>
        <taxon>Pseudomonadati</taxon>
        <taxon>Pseudomonadota</taxon>
        <taxon>Betaproteobacteria</taxon>
        <taxon>Burkholderiales</taxon>
        <taxon>Oxalobacteraceae</taxon>
        <taxon>Undibacterium</taxon>
    </lineage>
</organism>
<reference evidence="1 2" key="1">
    <citation type="submission" date="2020-08" db="EMBL/GenBank/DDBJ databases">
        <title>Novel species isolated from subtropical streams in China.</title>
        <authorList>
            <person name="Lu H."/>
        </authorList>
    </citation>
    <scope>NUCLEOTIDE SEQUENCE [LARGE SCALE GENOMIC DNA]</scope>
    <source>
        <strain evidence="1 2">CY18W</strain>
    </source>
</reference>
<sequence>MRSHYWTVRNSRKWRYGDAPRRRAYRLIQAEKKRLLLAGVPKREILDYLACCRLTCKKGNSCHYCRGRFS</sequence>
<proteinExistence type="predicted"/>
<keyword evidence="2" id="KW-1185">Reference proteome</keyword>
<name>A0ABR6ZMI2_9BURK</name>
<accession>A0ABR6ZMI2</accession>
<gene>
    <name evidence="1" type="ORF">H8L32_06420</name>
</gene>
<dbReference type="EMBL" id="JACOGF010000003">
    <property type="protein sequence ID" value="MBC3917103.1"/>
    <property type="molecule type" value="Genomic_DNA"/>
</dbReference>
<evidence type="ECO:0000313" key="2">
    <source>
        <dbReference type="Proteomes" id="UP000650424"/>
    </source>
</evidence>
<protein>
    <submittedName>
        <fullName evidence="1">Uncharacterized protein</fullName>
    </submittedName>
</protein>
<evidence type="ECO:0000313" key="1">
    <source>
        <dbReference type="EMBL" id="MBC3917103.1"/>
    </source>
</evidence>
<dbReference type="Proteomes" id="UP000650424">
    <property type="component" value="Unassembled WGS sequence"/>
</dbReference>